<gene>
    <name evidence="1" type="ORF">WKW82_24220</name>
</gene>
<evidence type="ECO:0000313" key="1">
    <source>
        <dbReference type="EMBL" id="MEJ8849774.1"/>
    </source>
</evidence>
<comment type="caution">
    <text evidence="1">The sequence shown here is derived from an EMBL/GenBank/DDBJ whole genome shotgun (WGS) entry which is preliminary data.</text>
</comment>
<dbReference type="RefSeq" id="WP_340344898.1">
    <property type="nucleotide sequence ID" value="NZ_JBBKZT010000012.1"/>
</dbReference>
<dbReference type="EMBL" id="JBBKZT010000012">
    <property type="protein sequence ID" value="MEJ8849774.1"/>
    <property type="molecule type" value="Genomic_DNA"/>
</dbReference>
<evidence type="ECO:0008006" key="3">
    <source>
        <dbReference type="Google" id="ProtNLM"/>
    </source>
</evidence>
<name>A0ABU8WQT7_9BURK</name>
<dbReference type="Proteomes" id="UP001385892">
    <property type="component" value="Unassembled WGS sequence"/>
</dbReference>
<proteinExistence type="predicted"/>
<organism evidence="1 2">
    <name type="scientific">Variovorax rhizosphaerae</name>
    <dbReference type="NCBI Taxonomy" id="1836200"/>
    <lineage>
        <taxon>Bacteria</taxon>
        <taxon>Pseudomonadati</taxon>
        <taxon>Pseudomonadota</taxon>
        <taxon>Betaproteobacteria</taxon>
        <taxon>Burkholderiales</taxon>
        <taxon>Comamonadaceae</taxon>
        <taxon>Variovorax</taxon>
    </lineage>
</organism>
<keyword evidence="2" id="KW-1185">Reference proteome</keyword>
<accession>A0ABU8WQT7</accession>
<sequence length="69" mass="7320">MSPHLEALEAAALKLAPADRSHLLERLIASLDADPEVEADRREASLASGAASEVAADEAMTRLRARLAK</sequence>
<evidence type="ECO:0000313" key="2">
    <source>
        <dbReference type="Proteomes" id="UP001385892"/>
    </source>
</evidence>
<protein>
    <recommendedName>
        <fullName evidence="3">Addiction module protein</fullName>
    </recommendedName>
</protein>
<reference evidence="1 2" key="1">
    <citation type="submission" date="2024-03" db="EMBL/GenBank/DDBJ databases">
        <title>Novel species of the genus Variovorax.</title>
        <authorList>
            <person name="Liu Q."/>
            <person name="Xin Y.-H."/>
        </authorList>
    </citation>
    <scope>NUCLEOTIDE SEQUENCE [LARGE SCALE GENOMIC DNA]</scope>
    <source>
        <strain evidence="1 2">KACC 18900</strain>
    </source>
</reference>